<feature type="transmembrane region" description="Helical" evidence="7">
    <location>
        <begin position="55"/>
        <end position="75"/>
    </location>
</feature>
<evidence type="ECO:0000256" key="1">
    <source>
        <dbReference type="ARBA" id="ARBA00007150"/>
    </source>
</evidence>
<evidence type="ECO:0000256" key="7">
    <source>
        <dbReference type="HAMAP-Rule" id="MF_01147"/>
    </source>
</evidence>
<dbReference type="Pfam" id="PF01790">
    <property type="entry name" value="LGT"/>
    <property type="match status" value="1"/>
</dbReference>
<dbReference type="OrthoDB" id="871140at2"/>
<accession>Q1MPW4</accession>
<evidence type="ECO:0000256" key="2">
    <source>
        <dbReference type="ARBA" id="ARBA00022475"/>
    </source>
</evidence>
<reference evidence="8 9" key="1">
    <citation type="submission" date="2005-11" db="EMBL/GenBank/DDBJ databases">
        <title>The complete genome sequence of Lawsonia intracellularis: the causative agent of proliferative enteropathy.</title>
        <authorList>
            <person name="Kaur K."/>
            <person name="Zhang Q."/>
            <person name="Beckler D."/>
            <person name="Munir S."/>
            <person name="Li L."/>
            <person name="Kinsley K."/>
            <person name="Herron L."/>
            <person name="Peterson A."/>
            <person name="May B."/>
            <person name="Singh S."/>
            <person name="Gebhart C."/>
            <person name="Kapur V."/>
        </authorList>
    </citation>
    <scope>NUCLEOTIDE SEQUENCE [LARGE SCALE GENOMIC DNA]</scope>
    <source>
        <strain evidence="8 9">PHE/MN1-00</strain>
    </source>
</reference>
<feature type="transmembrane region" description="Helical" evidence="7">
    <location>
        <begin position="202"/>
        <end position="219"/>
    </location>
</feature>
<comment type="function">
    <text evidence="7">Catalyzes the transfer of the diacylglyceryl group from phosphatidylglycerol to the sulfhydryl group of the N-terminal cysteine of a prolipoprotein, the first step in the formation of mature lipoproteins.</text>
</comment>
<keyword evidence="5 7" id="KW-1133">Transmembrane helix</keyword>
<dbReference type="STRING" id="363253.LI0909"/>
<evidence type="ECO:0000313" key="8">
    <source>
        <dbReference type="EMBL" id="CAJ54963.1"/>
    </source>
</evidence>
<sequence>MKYVLIDPIAFSFGSFDVHWYGIMYLIGFLCAWILGRYRAKKSYSILTTNDVGDLLTWGMIGVIVGGRFGYILFYDFNILYTDPLEVFKIWNGGMSFHGGFLGATVAACIWGYKRQLHCLAVLDFLSPLISPGLFFGRIGNFINGELWGAITDKSWGIVFPSGGPYPRHPSQLYEAFFEGIILFIIMWSYTSKPRPEGNPSGLFMLCYGLFRFGIEFIRQPDAHIGYLAFGWLTMGQLLCVPLIIIGFWLITRHRQTHT</sequence>
<organism evidence="8 9">
    <name type="scientific">Lawsonia intracellularis (strain PHE/MN1-00)</name>
    <dbReference type="NCBI Taxonomy" id="363253"/>
    <lineage>
        <taxon>Bacteria</taxon>
        <taxon>Pseudomonadati</taxon>
        <taxon>Thermodesulfobacteriota</taxon>
        <taxon>Desulfovibrionia</taxon>
        <taxon>Desulfovibrionales</taxon>
        <taxon>Desulfovibrionaceae</taxon>
        <taxon>Lawsonia</taxon>
    </lineage>
</organism>
<protein>
    <recommendedName>
        <fullName evidence="7">Phosphatidylglycerol--prolipoprotein diacylglyceryl transferase</fullName>
        <ecNumber evidence="7">2.5.1.145</ecNumber>
    </recommendedName>
</protein>
<feature type="transmembrane region" description="Helical" evidence="7">
    <location>
        <begin position="120"/>
        <end position="139"/>
    </location>
</feature>
<dbReference type="UniPathway" id="UPA00664"/>
<dbReference type="NCBIfam" id="TIGR00544">
    <property type="entry name" value="lgt"/>
    <property type="match status" value="1"/>
</dbReference>
<keyword evidence="9" id="KW-1185">Reference proteome</keyword>
<dbReference type="Proteomes" id="UP000002430">
    <property type="component" value="Chromosome"/>
</dbReference>
<dbReference type="EMBL" id="AM180252">
    <property type="protein sequence ID" value="CAJ54963.1"/>
    <property type="molecule type" value="Genomic_DNA"/>
</dbReference>
<dbReference type="PROSITE" id="PS01311">
    <property type="entry name" value="LGT"/>
    <property type="match status" value="1"/>
</dbReference>
<dbReference type="HOGENOM" id="CLU_013386_1_0_7"/>
<keyword evidence="2 7" id="KW-1003">Cell membrane</keyword>
<dbReference type="RefSeq" id="WP_011526992.1">
    <property type="nucleotide sequence ID" value="NC_008011.1"/>
</dbReference>
<feature type="transmembrane region" description="Helical" evidence="7">
    <location>
        <begin position="95"/>
        <end position="113"/>
    </location>
</feature>
<proteinExistence type="inferred from homology"/>
<dbReference type="EC" id="2.5.1.145" evidence="7"/>
<comment type="pathway">
    <text evidence="7">Protein modification; lipoprotein biosynthesis (diacylglyceryl transfer).</text>
</comment>
<gene>
    <name evidence="7 8" type="primary">lgt</name>
    <name evidence="8" type="ordered locus">LI0909</name>
</gene>
<dbReference type="InterPro" id="IPR001640">
    <property type="entry name" value="Lgt"/>
</dbReference>
<keyword evidence="4 7" id="KW-0812">Transmembrane</keyword>
<feature type="binding site" evidence="7">
    <location>
        <position position="138"/>
    </location>
    <ligand>
        <name>a 1,2-diacyl-sn-glycero-3-phospho-(1'-sn-glycerol)</name>
        <dbReference type="ChEBI" id="CHEBI:64716"/>
    </ligand>
</feature>
<feature type="transmembrane region" description="Helical" evidence="7">
    <location>
        <begin position="173"/>
        <end position="190"/>
    </location>
</feature>
<dbReference type="KEGG" id="lip:LI0909"/>
<dbReference type="PANTHER" id="PTHR30589:SF0">
    <property type="entry name" value="PHOSPHATIDYLGLYCEROL--PROLIPOPROTEIN DIACYLGLYCERYL TRANSFERASE"/>
    <property type="match status" value="1"/>
</dbReference>
<keyword evidence="6 7" id="KW-0472">Membrane</keyword>
<dbReference type="PANTHER" id="PTHR30589">
    <property type="entry name" value="PROLIPOPROTEIN DIACYLGLYCERYL TRANSFERASE"/>
    <property type="match status" value="1"/>
</dbReference>
<keyword evidence="3 7" id="KW-0808">Transferase</keyword>
<evidence type="ECO:0000313" key="9">
    <source>
        <dbReference type="Proteomes" id="UP000002430"/>
    </source>
</evidence>
<dbReference type="HAMAP" id="MF_01147">
    <property type="entry name" value="Lgt"/>
    <property type="match status" value="1"/>
</dbReference>
<comment type="similarity">
    <text evidence="1 7">Belongs to the Lgt family.</text>
</comment>
<dbReference type="GO" id="GO:0008961">
    <property type="term" value="F:phosphatidylglycerol-prolipoprotein diacylglyceryl transferase activity"/>
    <property type="evidence" value="ECO:0007669"/>
    <property type="project" value="UniProtKB-UniRule"/>
</dbReference>
<feature type="transmembrane region" description="Helical" evidence="7">
    <location>
        <begin position="225"/>
        <end position="251"/>
    </location>
</feature>
<dbReference type="GO" id="GO:0042158">
    <property type="term" value="P:lipoprotein biosynthetic process"/>
    <property type="evidence" value="ECO:0007669"/>
    <property type="project" value="UniProtKB-UniRule"/>
</dbReference>
<feature type="transmembrane region" description="Helical" evidence="7">
    <location>
        <begin position="18"/>
        <end position="35"/>
    </location>
</feature>
<dbReference type="eggNOG" id="COG0682">
    <property type="taxonomic scope" value="Bacteria"/>
</dbReference>
<evidence type="ECO:0000256" key="3">
    <source>
        <dbReference type="ARBA" id="ARBA00022679"/>
    </source>
</evidence>
<comment type="catalytic activity">
    <reaction evidence="7">
        <text>L-cysteinyl-[prolipoprotein] + a 1,2-diacyl-sn-glycero-3-phospho-(1'-sn-glycerol) = an S-1,2-diacyl-sn-glyceryl-L-cysteinyl-[prolipoprotein] + sn-glycerol 1-phosphate + H(+)</text>
        <dbReference type="Rhea" id="RHEA:56712"/>
        <dbReference type="Rhea" id="RHEA-COMP:14679"/>
        <dbReference type="Rhea" id="RHEA-COMP:14680"/>
        <dbReference type="ChEBI" id="CHEBI:15378"/>
        <dbReference type="ChEBI" id="CHEBI:29950"/>
        <dbReference type="ChEBI" id="CHEBI:57685"/>
        <dbReference type="ChEBI" id="CHEBI:64716"/>
        <dbReference type="ChEBI" id="CHEBI:140658"/>
        <dbReference type="EC" id="2.5.1.145"/>
    </reaction>
</comment>
<dbReference type="AlphaFoldDB" id="Q1MPW4"/>
<dbReference type="GO" id="GO:0005886">
    <property type="term" value="C:plasma membrane"/>
    <property type="evidence" value="ECO:0007669"/>
    <property type="project" value="UniProtKB-UniRule"/>
</dbReference>
<evidence type="ECO:0000256" key="4">
    <source>
        <dbReference type="ARBA" id="ARBA00022692"/>
    </source>
</evidence>
<name>Q1MPW4_LAWIP</name>
<evidence type="ECO:0000256" key="5">
    <source>
        <dbReference type="ARBA" id="ARBA00022989"/>
    </source>
</evidence>
<evidence type="ECO:0000256" key="6">
    <source>
        <dbReference type="ARBA" id="ARBA00023136"/>
    </source>
</evidence>